<keyword evidence="2" id="KW-1185">Reference proteome</keyword>
<sequence>MKPRILLAWEAGAGRGHVVTLKTVAAALGDAFIYDAALCRMDHAAELAPLCEMVFPAARLRYDAARREGLVRTATWGEFLGDSGFRDAEFLARQVGWWQATLIARRSDLVIADYAPCALLAAQSLGIPTVITGTGYGIVAEGLKTFPIFLPEYNQRLYDETEMVQTINTALEPLSVPRLDVLPDIYRRSQELVRTLDILDPYDGLRTQALLPPVADVASVSGEGDEVFCYFSTTELADTGVLDAICSLGLPTRAYCPGLDSDRANRLVAAGVCVENGPVPVDLIARRSRLMVHSGQHGILSLGLAAGVAQVAIPQHLEHLYHARRCESQGCVHVITISERVAHSVRQVIHDRYDDTAFHQAALDAAARIRPQFAVDAGRLIRERIGALLL</sequence>
<reference evidence="1" key="2">
    <citation type="submission" date="2020-09" db="EMBL/GenBank/DDBJ databases">
        <authorList>
            <person name="Sun Q."/>
            <person name="Kim S."/>
        </authorList>
    </citation>
    <scope>NUCLEOTIDE SEQUENCE</scope>
    <source>
        <strain evidence="1">KCTC 32296</strain>
    </source>
</reference>
<evidence type="ECO:0000313" key="2">
    <source>
        <dbReference type="Proteomes" id="UP000662572"/>
    </source>
</evidence>
<dbReference type="Proteomes" id="UP000662572">
    <property type="component" value="Unassembled WGS sequence"/>
</dbReference>
<dbReference type="AlphaFoldDB" id="A0A918QEV0"/>
<proteinExistence type="predicted"/>
<dbReference type="RefSeq" id="WP_189489024.1">
    <property type="nucleotide sequence ID" value="NZ_BMZB01000008.1"/>
</dbReference>
<reference evidence="1" key="1">
    <citation type="journal article" date="2014" name="Int. J. Syst. Evol. Microbiol.">
        <title>Complete genome sequence of Corynebacterium casei LMG S-19264T (=DSM 44701T), isolated from a smear-ripened cheese.</title>
        <authorList>
            <consortium name="US DOE Joint Genome Institute (JGI-PGF)"/>
            <person name="Walter F."/>
            <person name="Albersmeier A."/>
            <person name="Kalinowski J."/>
            <person name="Ruckert C."/>
        </authorList>
    </citation>
    <scope>NUCLEOTIDE SEQUENCE</scope>
    <source>
        <strain evidence="1">KCTC 32296</strain>
    </source>
</reference>
<organism evidence="1 2">
    <name type="scientific">Asticcacaulis endophyticus</name>
    <dbReference type="NCBI Taxonomy" id="1395890"/>
    <lineage>
        <taxon>Bacteria</taxon>
        <taxon>Pseudomonadati</taxon>
        <taxon>Pseudomonadota</taxon>
        <taxon>Alphaproteobacteria</taxon>
        <taxon>Caulobacterales</taxon>
        <taxon>Caulobacteraceae</taxon>
        <taxon>Asticcacaulis</taxon>
    </lineage>
</organism>
<evidence type="ECO:0008006" key="3">
    <source>
        <dbReference type="Google" id="ProtNLM"/>
    </source>
</evidence>
<name>A0A918QEV0_9CAUL</name>
<accession>A0A918QEV0</accession>
<dbReference type="SUPFAM" id="SSF53756">
    <property type="entry name" value="UDP-Glycosyltransferase/glycogen phosphorylase"/>
    <property type="match status" value="1"/>
</dbReference>
<dbReference type="EMBL" id="BMZB01000008">
    <property type="protein sequence ID" value="GGZ44987.1"/>
    <property type="molecule type" value="Genomic_DNA"/>
</dbReference>
<gene>
    <name evidence="1" type="ORF">GCM10011273_34670</name>
</gene>
<comment type="caution">
    <text evidence="1">The sequence shown here is derived from an EMBL/GenBank/DDBJ whole genome shotgun (WGS) entry which is preliminary data.</text>
</comment>
<dbReference type="Gene3D" id="3.40.50.2000">
    <property type="entry name" value="Glycogen Phosphorylase B"/>
    <property type="match status" value="2"/>
</dbReference>
<protein>
    <recommendedName>
        <fullName evidence="3">UDP:flavonoid glycosyltransferase YjiC, YdhE family</fullName>
    </recommendedName>
</protein>
<evidence type="ECO:0000313" key="1">
    <source>
        <dbReference type="EMBL" id="GGZ44987.1"/>
    </source>
</evidence>